<proteinExistence type="predicted"/>
<keyword evidence="1" id="KW-0812">Transmembrane</keyword>
<keyword evidence="1" id="KW-0472">Membrane</keyword>
<dbReference type="Pfam" id="PF07885">
    <property type="entry name" value="Ion_trans_2"/>
    <property type="match status" value="1"/>
</dbReference>
<dbReference type="AlphaFoldDB" id="A0A1Y5T3P5"/>
<dbReference type="InterPro" id="IPR013099">
    <property type="entry name" value="K_chnl_dom"/>
</dbReference>
<keyword evidence="4" id="KW-1185">Reference proteome</keyword>
<evidence type="ECO:0000259" key="2">
    <source>
        <dbReference type="Pfam" id="PF07885"/>
    </source>
</evidence>
<evidence type="ECO:0000256" key="1">
    <source>
        <dbReference type="SAM" id="Phobius"/>
    </source>
</evidence>
<feature type="transmembrane region" description="Helical" evidence="1">
    <location>
        <begin position="116"/>
        <end position="138"/>
    </location>
</feature>
<dbReference type="EMBL" id="FWFQ01000022">
    <property type="protein sequence ID" value="SLN55008.1"/>
    <property type="molecule type" value="Genomic_DNA"/>
</dbReference>
<evidence type="ECO:0000313" key="3">
    <source>
        <dbReference type="EMBL" id="SLN55008.1"/>
    </source>
</evidence>
<dbReference type="RefSeq" id="WP_139838675.1">
    <property type="nucleotide sequence ID" value="NZ_FWFQ01000022.1"/>
</dbReference>
<dbReference type="OrthoDB" id="2974133at2"/>
<feature type="transmembrane region" description="Helical" evidence="1">
    <location>
        <begin position="41"/>
        <end position="65"/>
    </location>
</feature>
<protein>
    <submittedName>
        <fullName evidence="3">Ion channel</fullName>
    </submittedName>
</protein>
<sequence length="156" mass="16995">MLIAVIAAVLLVVATTTLHLTTLRWLSGQTAAIPMRPTTRVLVIVLVMFAAHLGEVALYALAYGLGDQVLAIGSFGGVPTREPLDYFYFSVVSFTSLGIGEVFPHGHLRFLTGVEALNGLLLIAWSASFLFAAMCRLWDWQPFATLKDKETPDRAD</sequence>
<organism evidence="3 4">
    <name type="scientific">Pseudoruegeria aquimaris</name>
    <dbReference type="NCBI Taxonomy" id="393663"/>
    <lineage>
        <taxon>Bacteria</taxon>
        <taxon>Pseudomonadati</taxon>
        <taxon>Pseudomonadota</taxon>
        <taxon>Alphaproteobacteria</taxon>
        <taxon>Rhodobacterales</taxon>
        <taxon>Roseobacteraceae</taxon>
        <taxon>Pseudoruegeria</taxon>
    </lineage>
</organism>
<dbReference type="SUPFAM" id="SSF81324">
    <property type="entry name" value="Voltage-gated potassium channels"/>
    <property type="match status" value="1"/>
</dbReference>
<gene>
    <name evidence="3" type="ORF">PSA7680_02885</name>
</gene>
<dbReference type="Proteomes" id="UP000193409">
    <property type="component" value="Unassembled WGS sequence"/>
</dbReference>
<accession>A0A1Y5T3P5</accession>
<feature type="transmembrane region" description="Helical" evidence="1">
    <location>
        <begin position="86"/>
        <end position="104"/>
    </location>
</feature>
<evidence type="ECO:0000313" key="4">
    <source>
        <dbReference type="Proteomes" id="UP000193409"/>
    </source>
</evidence>
<reference evidence="3 4" key="1">
    <citation type="submission" date="2017-03" db="EMBL/GenBank/DDBJ databases">
        <authorList>
            <person name="Afonso C.L."/>
            <person name="Miller P.J."/>
            <person name="Scott M.A."/>
            <person name="Spackman E."/>
            <person name="Goraichik I."/>
            <person name="Dimitrov K.M."/>
            <person name="Suarez D.L."/>
            <person name="Swayne D.E."/>
        </authorList>
    </citation>
    <scope>NUCLEOTIDE SEQUENCE [LARGE SCALE GENOMIC DNA]</scope>
    <source>
        <strain evidence="3 4">CECT 7680</strain>
    </source>
</reference>
<keyword evidence="1" id="KW-1133">Transmembrane helix</keyword>
<name>A0A1Y5T3P5_9RHOB</name>
<feature type="domain" description="Potassium channel" evidence="2">
    <location>
        <begin position="81"/>
        <end position="133"/>
    </location>
</feature>
<dbReference type="Gene3D" id="1.10.287.70">
    <property type="match status" value="1"/>
</dbReference>